<dbReference type="CDD" id="cd06171">
    <property type="entry name" value="Sigma70_r4"/>
    <property type="match status" value="1"/>
</dbReference>
<dbReference type="SUPFAM" id="SSF88659">
    <property type="entry name" value="Sigma3 and sigma4 domains of RNA polymerase sigma factors"/>
    <property type="match status" value="1"/>
</dbReference>
<protein>
    <submittedName>
        <fullName evidence="8">RNA polymerase sigma-70 factor, sigma-E family</fullName>
    </submittedName>
</protein>
<dbReference type="AlphaFoldDB" id="A0A1H2KFX3"/>
<dbReference type="STRING" id="419479.SAMN04488563_3753"/>
<dbReference type="Gene3D" id="1.10.1740.10">
    <property type="match status" value="1"/>
</dbReference>
<keyword evidence="3" id="KW-0731">Sigma factor</keyword>
<sequence length="174" mass="19614">MPAIDEGPYGEYVAARRRALLRTAFLLTGDWHAAEDLVQETLTKLYVSWRRIRRRDDLDGYARKTLLNAYIDSTRRPWRREHAVDTVPDGTGVGDPAEGSDPQARNRLLTALAAVPPRQRAVLVLRFWEDLSVEQVAGLLGCSTGNVKSQSSRGLDKLRELLGPQEFAMVEEQR</sequence>
<keyword evidence="4" id="KW-0238">DNA-binding</keyword>
<dbReference type="InterPro" id="IPR013249">
    <property type="entry name" value="RNA_pol_sigma70_r4_t2"/>
</dbReference>
<evidence type="ECO:0000256" key="1">
    <source>
        <dbReference type="ARBA" id="ARBA00010641"/>
    </source>
</evidence>
<dbReference type="OrthoDB" id="2046835at2"/>
<dbReference type="GO" id="GO:0016987">
    <property type="term" value="F:sigma factor activity"/>
    <property type="evidence" value="ECO:0007669"/>
    <property type="project" value="UniProtKB-KW"/>
</dbReference>
<evidence type="ECO:0000256" key="4">
    <source>
        <dbReference type="ARBA" id="ARBA00023125"/>
    </source>
</evidence>
<accession>A0A1H2KFX3</accession>
<dbReference type="InterPro" id="IPR014284">
    <property type="entry name" value="RNA_pol_sigma-70_dom"/>
</dbReference>
<dbReference type="PANTHER" id="PTHR43133">
    <property type="entry name" value="RNA POLYMERASE ECF-TYPE SIGMA FACTO"/>
    <property type="match status" value="1"/>
</dbReference>
<dbReference type="GO" id="GO:0006352">
    <property type="term" value="P:DNA-templated transcription initiation"/>
    <property type="evidence" value="ECO:0007669"/>
    <property type="project" value="InterPro"/>
</dbReference>
<dbReference type="GO" id="GO:0003677">
    <property type="term" value="F:DNA binding"/>
    <property type="evidence" value="ECO:0007669"/>
    <property type="project" value="UniProtKB-KW"/>
</dbReference>
<keyword evidence="5" id="KW-0804">Transcription</keyword>
<dbReference type="InterPro" id="IPR013325">
    <property type="entry name" value="RNA_pol_sigma_r2"/>
</dbReference>
<evidence type="ECO:0000256" key="2">
    <source>
        <dbReference type="ARBA" id="ARBA00023015"/>
    </source>
</evidence>
<organism evidence="8 9">
    <name type="scientific">Jiangella alkaliphila</name>
    <dbReference type="NCBI Taxonomy" id="419479"/>
    <lineage>
        <taxon>Bacteria</taxon>
        <taxon>Bacillati</taxon>
        <taxon>Actinomycetota</taxon>
        <taxon>Actinomycetes</taxon>
        <taxon>Jiangellales</taxon>
        <taxon>Jiangellaceae</taxon>
        <taxon>Jiangella</taxon>
    </lineage>
</organism>
<dbReference type="NCBIfam" id="TIGR02937">
    <property type="entry name" value="sigma70-ECF"/>
    <property type="match status" value="1"/>
</dbReference>
<proteinExistence type="inferred from homology"/>
<dbReference type="InterPro" id="IPR014325">
    <property type="entry name" value="RNA_pol_sigma-E_actinobac"/>
</dbReference>
<feature type="domain" description="RNA polymerase sigma-70 region 2" evidence="6">
    <location>
        <begin position="14"/>
        <end position="79"/>
    </location>
</feature>
<evidence type="ECO:0000259" key="6">
    <source>
        <dbReference type="Pfam" id="PF04542"/>
    </source>
</evidence>
<dbReference type="EMBL" id="LT629791">
    <property type="protein sequence ID" value="SDU67215.1"/>
    <property type="molecule type" value="Genomic_DNA"/>
</dbReference>
<keyword evidence="2" id="KW-0805">Transcription regulation</keyword>
<keyword evidence="9" id="KW-1185">Reference proteome</keyword>
<gene>
    <name evidence="8" type="ORF">SAMN04488563_3753</name>
</gene>
<dbReference type="Pfam" id="PF04542">
    <property type="entry name" value="Sigma70_r2"/>
    <property type="match status" value="1"/>
</dbReference>
<dbReference type="NCBIfam" id="TIGR02983">
    <property type="entry name" value="SigE-fam_strep"/>
    <property type="match status" value="1"/>
</dbReference>
<evidence type="ECO:0000259" key="7">
    <source>
        <dbReference type="Pfam" id="PF08281"/>
    </source>
</evidence>
<reference evidence="9" key="1">
    <citation type="submission" date="2016-10" db="EMBL/GenBank/DDBJ databases">
        <authorList>
            <person name="Varghese N."/>
            <person name="Submissions S."/>
        </authorList>
    </citation>
    <scope>NUCLEOTIDE SEQUENCE [LARGE SCALE GENOMIC DNA]</scope>
    <source>
        <strain evidence="9">DSM 45079</strain>
    </source>
</reference>
<dbReference type="SUPFAM" id="SSF88946">
    <property type="entry name" value="Sigma2 domain of RNA polymerase sigma factors"/>
    <property type="match status" value="1"/>
</dbReference>
<dbReference type="PANTHER" id="PTHR43133:SF50">
    <property type="entry name" value="ECF RNA POLYMERASE SIGMA FACTOR SIGM"/>
    <property type="match status" value="1"/>
</dbReference>
<evidence type="ECO:0000313" key="8">
    <source>
        <dbReference type="EMBL" id="SDU67215.1"/>
    </source>
</evidence>
<dbReference type="InterPro" id="IPR039425">
    <property type="entry name" value="RNA_pol_sigma-70-like"/>
</dbReference>
<dbReference type="Gene3D" id="1.10.10.10">
    <property type="entry name" value="Winged helix-like DNA-binding domain superfamily/Winged helix DNA-binding domain"/>
    <property type="match status" value="1"/>
</dbReference>
<evidence type="ECO:0000256" key="5">
    <source>
        <dbReference type="ARBA" id="ARBA00023163"/>
    </source>
</evidence>
<dbReference type="InterPro" id="IPR036388">
    <property type="entry name" value="WH-like_DNA-bd_sf"/>
</dbReference>
<evidence type="ECO:0000256" key="3">
    <source>
        <dbReference type="ARBA" id="ARBA00023082"/>
    </source>
</evidence>
<dbReference type="Proteomes" id="UP000182977">
    <property type="component" value="Chromosome I"/>
</dbReference>
<dbReference type="InterPro" id="IPR013324">
    <property type="entry name" value="RNA_pol_sigma_r3/r4-like"/>
</dbReference>
<name>A0A1H2KFX3_9ACTN</name>
<dbReference type="InterPro" id="IPR007627">
    <property type="entry name" value="RNA_pol_sigma70_r2"/>
</dbReference>
<dbReference type="RefSeq" id="WP_046772340.1">
    <property type="nucleotide sequence ID" value="NZ_LBMC01000060.1"/>
</dbReference>
<feature type="domain" description="RNA polymerase sigma factor 70 region 4 type 2" evidence="7">
    <location>
        <begin position="106"/>
        <end position="158"/>
    </location>
</feature>
<dbReference type="Pfam" id="PF08281">
    <property type="entry name" value="Sigma70_r4_2"/>
    <property type="match status" value="1"/>
</dbReference>
<comment type="similarity">
    <text evidence="1">Belongs to the sigma-70 factor family. ECF subfamily.</text>
</comment>
<evidence type="ECO:0000313" key="9">
    <source>
        <dbReference type="Proteomes" id="UP000182977"/>
    </source>
</evidence>